<keyword evidence="2" id="KW-0812">Transmembrane</keyword>
<feature type="transmembrane region" description="Helical" evidence="2">
    <location>
        <begin position="47"/>
        <end position="65"/>
    </location>
</feature>
<keyword evidence="2" id="KW-0472">Membrane</keyword>
<feature type="non-terminal residue" evidence="3">
    <location>
        <position position="69"/>
    </location>
</feature>
<dbReference type="EMBL" id="UINC01089463">
    <property type="protein sequence ID" value="SVC40581.1"/>
    <property type="molecule type" value="Genomic_DNA"/>
</dbReference>
<feature type="compositionally biased region" description="Acidic residues" evidence="1">
    <location>
        <begin position="22"/>
        <end position="34"/>
    </location>
</feature>
<feature type="compositionally biased region" description="Basic and acidic residues" evidence="1">
    <location>
        <begin position="1"/>
        <end position="17"/>
    </location>
</feature>
<evidence type="ECO:0000313" key="3">
    <source>
        <dbReference type="EMBL" id="SVC40581.1"/>
    </source>
</evidence>
<organism evidence="3">
    <name type="scientific">marine metagenome</name>
    <dbReference type="NCBI Taxonomy" id="408172"/>
    <lineage>
        <taxon>unclassified sequences</taxon>
        <taxon>metagenomes</taxon>
        <taxon>ecological metagenomes</taxon>
    </lineage>
</organism>
<keyword evidence="2" id="KW-1133">Transmembrane helix</keyword>
<protein>
    <submittedName>
        <fullName evidence="3">Uncharacterized protein</fullName>
    </submittedName>
</protein>
<sequence>MPEPESKDPKEESDHNETSSSSEEDAGSLDENSPEEQKPAPTGRSGLVRHIVLGVLLVAVLAGWWQDQK</sequence>
<accession>A0A382M0B1</accession>
<reference evidence="3" key="1">
    <citation type="submission" date="2018-05" db="EMBL/GenBank/DDBJ databases">
        <authorList>
            <person name="Lanie J.A."/>
            <person name="Ng W.-L."/>
            <person name="Kazmierczak K.M."/>
            <person name="Andrzejewski T.M."/>
            <person name="Davidsen T.M."/>
            <person name="Wayne K.J."/>
            <person name="Tettelin H."/>
            <person name="Glass J.I."/>
            <person name="Rusch D."/>
            <person name="Podicherti R."/>
            <person name="Tsui H.-C.T."/>
            <person name="Winkler M.E."/>
        </authorList>
    </citation>
    <scope>NUCLEOTIDE SEQUENCE</scope>
</reference>
<evidence type="ECO:0000256" key="2">
    <source>
        <dbReference type="SAM" id="Phobius"/>
    </source>
</evidence>
<dbReference type="AlphaFoldDB" id="A0A382M0B1"/>
<proteinExistence type="predicted"/>
<name>A0A382M0B1_9ZZZZ</name>
<feature type="region of interest" description="Disordered" evidence="1">
    <location>
        <begin position="1"/>
        <end position="47"/>
    </location>
</feature>
<evidence type="ECO:0000256" key="1">
    <source>
        <dbReference type="SAM" id="MobiDB-lite"/>
    </source>
</evidence>
<gene>
    <name evidence="3" type="ORF">METZ01_LOCUS293435</name>
</gene>